<evidence type="ECO:0000256" key="2">
    <source>
        <dbReference type="ARBA" id="ARBA00022475"/>
    </source>
</evidence>
<dbReference type="Pfam" id="PF20154">
    <property type="entry name" value="LNT_N"/>
    <property type="match status" value="1"/>
</dbReference>
<dbReference type="InterPro" id="IPR004563">
    <property type="entry name" value="Apolipo_AcylTrfase"/>
</dbReference>
<evidence type="ECO:0000256" key="3">
    <source>
        <dbReference type="ARBA" id="ARBA00022679"/>
    </source>
</evidence>
<dbReference type="SUPFAM" id="SSF56317">
    <property type="entry name" value="Carbon-nitrogen hydrolase"/>
    <property type="match status" value="1"/>
</dbReference>
<feature type="transmembrane region" description="Helical" evidence="8">
    <location>
        <begin position="453"/>
        <end position="470"/>
    </location>
</feature>
<sequence>MAVDGGRRQSAVGAVGALSSSALLLYLGTGPAPVPALTWSAPLPVLLLAPRVSGRVALVVAFTAAVLGTANSWAHLLVSDSVPLPTVPVIVLGASLLLTLAVGLFRALAVRGRPLAAACAAPAVWVGGLYLLSLTSPVGVMGTLATTQADLPTVIQVAAVTGAWGVEFLALFVPAAAAAVLAPGVAAAARLRTGAVVALSLVVVLGYGAVRQPDSTAPKLRVAAIAQSANTWATDIAGPAGRDVMRSYVEQIAALPDGVRLVVLPEAVFAVDEAEMDALLGPLRQAAEAKGADVVVGAIVRSAAGGKYNTVLGVPADGRPPAVFRKWHVGDSPGTLPGDKLAWLPTGVGLQNCMDVNFPRPSRDYALAGTSLVAVPADDEDVDGWQHSRTAVLRGVENGMAMVWAATDGRTIVADAWGRVLAEDRTGGKPFAVAVADVPSGASPTPYSRLGDWFAWLCVATALAASAFAIRGPDRAPGRQRA</sequence>
<dbReference type="EMBL" id="FMZZ01000004">
    <property type="protein sequence ID" value="SDC81171.1"/>
    <property type="molecule type" value="Genomic_DNA"/>
</dbReference>
<dbReference type="PANTHER" id="PTHR38686:SF1">
    <property type="entry name" value="APOLIPOPROTEIN N-ACYLTRANSFERASE"/>
    <property type="match status" value="1"/>
</dbReference>
<proteinExistence type="predicted"/>
<evidence type="ECO:0000256" key="8">
    <source>
        <dbReference type="SAM" id="Phobius"/>
    </source>
</evidence>
<dbReference type="GO" id="GO:0016410">
    <property type="term" value="F:N-acyltransferase activity"/>
    <property type="evidence" value="ECO:0007669"/>
    <property type="project" value="InterPro"/>
</dbReference>
<feature type="transmembrane region" description="Helical" evidence="8">
    <location>
        <begin position="154"/>
        <end position="181"/>
    </location>
</feature>
<evidence type="ECO:0000313" key="10">
    <source>
        <dbReference type="EMBL" id="SDC81171.1"/>
    </source>
</evidence>
<name>A0A1G6PMH1_9PSEU</name>
<feature type="transmembrane region" description="Helical" evidence="8">
    <location>
        <begin position="115"/>
        <end position="134"/>
    </location>
</feature>
<feature type="transmembrane region" description="Helical" evidence="8">
    <location>
        <begin position="86"/>
        <end position="108"/>
    </location>
</feature>
<keyword evidence="5 8" id="KW-1133">Transmembrane helix</keyword>
<organism evidence="10 11">
    <name type="scientific">Actinokineospora iranica</name>
    <dbReference type="NCBI Taxonomy" id="1271860"/>
    <lineage>
        <taxon>Bacteria</taxon>
        <taxon>Bacillati</taxon>
        <taxon>Actinomycetota</taxon>
        <taxon>Actinomycetes</taxon>
        <taxon>Pseudonocardiales</taxon>
        <taxon>Pseudonocardiaceae</taxon>
        <taxon>Actinokineospora</taxon>
    </lineage>
</organism>
<keyword evidence="11" id="KW-1185">Reference proteome</keyword>
<dbReference type="Pfam" id="PF00795">
    <property type="entry name" value="CN_hydrolase"/>
    <property type="match status" value="1"/>
</dbReference>
<protein>
    <submittedName>
        <fullName evidence="10">Apolipoprotein N-acyltransferase</fullName>
    </submittedName>
</protein>
<evidence type="ECO:0000313" key="11">
    <source>
        <dbReference type="Proteomes" id="UP000199501"/>
    </source>
</evidence>
<keyword evidence="10" id="KW-0449">Lipoprotein</keyword>
<dbReference type="InterPro" id="IPR036526">
    <property type="entry name" value="C-N_Hydrolase_sf"/>
</dbReference>
<dbReference type="RefSeq" id="WP_228771560.1">
    <property type="nucleotide sequence ID" value="NZ_FMZZ01000004.1"/>
</dbReference>
<comment type="subcellular location">
    <subcellularLocation>
        <location evidence="1">Cell membrane</location>
        <topology evidence="1">Multi-pass membrane protein</topology>
    </subcellularLocation>
</comment>
<keyword evidence="3 10" id="KW-0808">Transferase</keyword>
<keyword evidence="6 8" id="KW-0472">Membrane</keyword>
<dbReference type="AlphaFoldDB" id="A0A1G6PMH1"/>
<dbReference type="Proteomes" id="UP000199501">
    <property type="component" value="Unassembled WGS sequence"/>
</dbReference>
<gene>
    <name evidence="10" type="ORF">SAMN05216174_104371</name>
</gene>
<evidence type="ECO:0000256" key="7">
    <source>
        <dbReference type="ARBA" id="ARBA00023315"/>
    </source>
</evidence>
<accession>A0A1G6PMH1</accession>
<evidence type="ECO:0000256" key="1">
    <source>
        <dbReference type="ARBA" id="ARBA00004651"/>
    </source>
</evidence>
<evidence type="ECO:0000256" key="4">
    <source>
        <dbReference type="ARBA" id="ARBA00022692"/>
    </source>
</evidence>
<dbReference type="PROSITE" id="PS50263">
    <property type="entry name" value="CN_HYDROLASE"/>
    <property type="match status" value="1"/>
</dbReference>
<dbReference type="STRING" id="1271860.SAMN05216174_104371"/>
<keyword evidence="7 10" id="KW-0012">Acyltransferase</keyword>
<dbReference type="Gene3D" id="3.60.110.10">
    <property type="entry name" value="Carbon-nitrogen hydrolase"/>
    <property type="match status" value="1"/>
</dbReference>
<evidence type="ECO:0000259" key="9">
    <source>
        <dbReference type="PROSITE" id="PS50263"/>
    </source>
</evidence>
<evidence type="ECO:0000256" key="5">
    <source>
        <dbReference type="ARBA" id="ARBA00022989"/>
    </source>
</evidence>
<dbReference type="PANTHER" id="PTHR38686">
    <property type="entry name" value="APOLIPOPROTEIN N-ACYLTRANSFERASE"/>
    <property type="match status" value="1"/>
</dbReference>
<keyword evidence="4 8" id="KW-0812">Transmembrane</keyword>
<feature type="domain" description="CN hydrolase" evidence="9">
    <location>
        <begin position="221"/>
        <end position="440"/>
    </location>
</feature>
<evidence type="ECO:0000256" key="6">
    <source>
        <dbReference type="ARBA" id="ARBA00023136"/>
    </source>
</evidence>
<reference evidence="11" key="1">
    <citation type="submission" date="2016-10" db="EMBL/GenBank/DDBJ databases">
        <authorList>
            <person name="Varghese N."/>
            <person name="Submissions S."/>
        </authorList>
    </citation>
    <scope>NUCLEOTIDE SEQUENCE [LARGE SCALE GENOMIC DNA]</scope>
    <source>
        <strain evidence="11">IBRC-M 10403</strain>
    </source>
</reference>
<dbReference type="GO" id="GO:0042158">
    <property type="term" value="P:lipoprotein biosynthetic process"/>
    <property type="evidence" value="ECO:0007669"/>
    <property type="project" value="InterPro"/>
</dbReference>
<dbReference type="InterPro" id="IPR003010">
    <property type="entry name" value="C-N_Hydrolase"/>
</dbReference>
<feature type="transmembrane region" description="Helical" evidence="8">
    <location>
        <begin position="193"/>
        <end position="210"/>
    </location>
</feature>
<dbReference type="GO" id="GO:0005886">
    <property type="term" value="C:plasma membrane"/>
    <property type="evidence" value="ECO:0007669"/>
    <property type="project" value="UniProtKB-SubCell"/>
</dbReference>
<dbReference type="InterPro" id="IPR045378">
    <property type="entry name" value="LNT_N"/>
</dbReference>
<keyword evidence="2" id="KW-1003">Cell membrane</keyword>
<feature type="transmembrane region" description="Helical" evidence="8">
    <location>
        <begin position="56"/>
        <end position="74"/>
    </location>
</feature>